<evidence type="ECO:0000313" key="1">
    <source>
        <dbReference type="EMBL" id="CAG8660094.1"/>
    </source>
</evidence>
<proteinExistence type="predicted"/>
<dbReference type="Proteomes" id="UP000789739">
    <property type="component" value="Unassembled WGS sequence"/>
</dbReference>
<feature type="non-terminal residue" evidence="1">
    <location>
        <position position="1"/>
    </location>
</feature>
<dbReference type="PANTHER" id="PTHR34415:SF1">
    <property type="entry name" value="INTEGRASE CATALYTIC DOMAIN-CONTAINING PROTEIN"/>
    <property type="match status" value="1"/>
</dbReference>
<keyword evidence="2" id="KW-1185">Reference proteome</keyword>
<accession>A0A9N9HAX2</accession>
<protein>
    <submittedName>
        <fullName evidence="1">2483_t:CDS:1</fullName>
    </submittedName>
</protein>
<gene>
    <name evidence="1" type="ORF">PBRASI_LOCUS10736</name>
</gene>
<sequence length="281" mass="32682">MNNKLPPANETFFTTDYDVLYLPLDDSEDDYDTGDDGENDENIILVNEAENKENTPPELPGHYEEIFIEYEKNFRGLSREQLDNILMGQLLAFDNETDGIIPRVHGNTKRIPQRNTKVTINYELAKEVRTFVTNYASVNGLPSPGRHLSKVTSALIYLPTNENYTTVFEHFQQSMRLTFGDEQKIMSRNSFVRLWKALTPHITFLKPQSDLCTVCEELRYKIAHNNDPQRKEDVIKEYSDHLRVARLERDYYQCNITQAQQDTEQLSIKQLIQNPLLKSID</sequence>
<dbReference type="AlphaFoldDB" id="A0A9N9HAX2"/>
<dbReference type="EMBL" id="CAJVPI010003586">
    <property type="protein sequence ID" value="CAG8660094.1"/>
    <property type="molecule type" value="Genomic_DNA"/>
</dbReference>
<reference evidence="1" key="1">
    <citation type="submission" date="2021-06" db="EMBL/GenBank/DDBJ databases">
        <authorList>
            <person name="Kallberg Y."/>
            <person name="Tangrot J."/>
            <person name="Rosling A."/>
        </authorList>
    </citation>
    <scope>NUCLEOTIDE SEQUENCE</scope>
    <source>
        <strain evidence="1">BR232B</strain>
    </source>
</reference>
<name>A0A9N9HAX2_9GLOM</name>
<dbReference type="OrthoDB" id="2420595at2759"/>
<organism evidence="1 2">
    <name type="scientific">Paraglomus brasilianum</name>
    <dbReference type="NCBI Taxonomy" id="144538"/>
    <lineage>
        <taxon>Eukaryota</taxon>
        <taxon>Fungi</taxon>
        <taxon>Fungi incertae sedis</taxon>
        <taxon>Mucoromycota</taxon>
        <taxon>Glomeromycotina</taxon>
        <taxon>Glomeromycetes</taxon>
        <taxon>Paraglomerales</taxon>
        <taxon>Paraglomeraceae</taxon>
        <taxon>Paraglomus</taxon>
    </lineage>
</organism>
<dbReference type="PANTHER" id="PTHR34415">
    <property type="entry name" value="INTEGRASE CATALYTIC DOMAIN-CONTAINING PROTEIN"/>
    <property type="match status" value="1"/>
</dbReference>
<comment type="caution">
    <text evidence="1">The sequence shown here is derived from an EMBL/GenBank/DDBJ whole genome shotgun (WGS) entry which is preliminary data.</text>
</comment>
<evidence type="ECO:0000313" key="2">
    <source>
        <dbReference type="Proteomes" id="UP000789739"/>
    </source>
</evidence>